<reference evidence="1" key="1">
    <citation type="submission" date="2014-11" db="EMBL/GenBank/DDBJ databases">
        <authorList>
            <person name="Amaro Gonzalez C."/>
        </authorList>
    </citation>
    <scope>NUCLEOTIDE SEQUENCE</scope>
</reference>
<name>A0A0E9SC31_ANGAN</name>
<organism evidence="1">
    <name type="scientific">Anguilla anguilla</name>
    <name type="common">European freshwater eel</name>
    <name type="synonym">Muraena anguilla</name>
    <dbReference type="NCBI Taxonomy" id="7936"/>
    <lineage>
        <taxon>Eukaryota</taxon>
        <taxon>Metazoa</taxon>
        <taxon>Chordata</taxon>
        <taxon>Craniata</taxon>
        <taxon>Vertebrata</taxon>
        <taxon>Euteleostomi</taxon>
        <taxon>Actinopterygii</taxon>
        <taxon>Neopterygii</taxon>
        <taxon>Teleostei</taxon>
        <taxon>Anguilliformes</taxon>
        <taxon>Anguillidae</taxon>
        <taxon>Anguilla</taxon>
    </lineage>
</organism>
<accession>A0A0E9SC31</accession>
<protein>
    <submittedName>
        <fullName evidence="1">Uncharacterized protein</fullName>
    </submittedName>
</protein>
<reference evidence="1" key="2">
    <citation type="journal article" date="2015" name="Fish Shellfish Immunol.">
        <title>Early steps in the European eel (Anguilla anguilla)-Vibrio vulnificus interaction in the gills: Role of the RtxA13 toxin.</title>
        <authorList>
            <person name="Callol A."/>
            <person name="Pajuelo D."/>
            <person name="Ebbesson L."/>
            <person name="Teles M."/>
            <person name="MacKenzie S."/>
            <person name="Amaro C."/>
        </authorList>
    </citation>
    <scope>NUCLEOTIDE SEQUENCE</scope>
</reference>
<proteinExistence type="predicted"/>
<dbReference type="EMBL" id="GBXM01069785">
    <property type="protein sequence ID" value="JAH38792.1"/>
    <property type="molecule type" value="Transcribed_RNA"/>
</dbReference>
<evidence type="ECO:0000313" key="1">
    <source>
        <dbReference type="EMBL" id="JAH38792.1"/>
    </source>
</evidence>
<dbReference type="AlphaFoldDB" id="A0A0E9SC31"/>
<sequence>MKYPKMYIILNSERQKMTISCTYRLKYRLKNISYIL</sequence>